<accession>A0A644WXU6</accession>
<evidence type="ECO:0000313" key="1">
    <source>
        <dbReference type="EMBL" id="MPM08720.1"/>
    </source>
</evidence>
<dbReference type="EMBL" id="VSSQ01001483">
    <property type="protein sequence ID" value="MPM08720.1"/>
    <property type="molecule type" value="Genomic_DNA"/>
</dbReference>
<protein>
    <submittedName>
        <fullName evidence="1">Uncharacterized protein</fullName>
    </submittedName>
</protein>
<organism evidence="1">
    <name type="scientific">bioreactor metagenome</name>
    <dbReference type="NCBI Taxonomy" id="1076179"/>
    <lineage>
        <taxon>unclassified sequences</taxon>
        <taxon>metagenomes</taxon>
        <taxon>ecological metagenomes</taxon>
    </lineage>
</organism>
<comment type="caution">
    <text evidence="1">The sequence shown here is derived from an EMBL/GenBank/DDBJ whole genome shotgun (WGS) entry which is preliminary data.</text>
</comment>
<sequence length="99" mass="11893">MKIKTPLLIVLIQNMWMKHLLRKRKRYETRCIHRANRKARRKQTPYYVIKLSSKHIIVDNREGIKRMCKAGFLTAVTKDGQRHRVAYVELLKQAIYTTK</sequence>
<gene>
    <name evidence="1" type="ORF">SDC9_55034</name>
</gene>
<name>A0A644WXU6_9ZZZZ</name>
<reference evidence="1" key="1">
    <citation type="submission" date="2019-08" db="EMBL/GenBank/DDBJ databases">
        <authorList>
            <person name="Kucharzyk K."/>
            <person name="Murdoch R.W."/>
            <person name="Higgins S."/>
            <person name="Loffler F."/>
        </authorList>
    </citation>
    <scope>NUCLEOTIDE SEQUENCE</scope>
</reference>
<dbReference type="AlphaFoldDB" id="A0A644WXU6"/>
<proteinExistence type="predicted"/>